<evidence type="ECO:0000313" key="4">
    <source>
        <dbReference type="EMBL" id="TDP41084.1"/>
    </source>
</evidence>
<dbReference type="PANTHER" id="PTHR30136:SF35">
    <property type="entry name" value="HTH-TYPE TRANSCRIPTIONAL REGULATOR RV1719"/>
    <property type="match status" value="1"/>
</dbReference>
<name>A0A4R6PR80_NOCIG</name>
<evidence type="ECO:0000313" key="5">
    <source>
        <dbReference type="Proteomes" id="UP000295087"/>
    </source>
</evidence>
<keyword evidence="1" id="KW-0805">Transcription regulation</keyword>
<sequence>MSASPPTDRVVSVVELLAAEAPLTAASVADRLALSRSTVAAILTTLESRGWARRSRDLTYRLGPTFPTAHRASAPAGTDAALRELARRVGCGAALSVVSSNSMTFVGLAAHHGRVPAGIEVGARVPLRAPAGASVIAFCPPQRQHAWLATADPGRRDELTTALAEIRSAGLVVWGIDPADLATLDVLAEVAGHLAHSPASGPLRRRVLGLLGDLSGYPHTAADLAAAAPLPIAYLAAPVFDRDEVPRWELQIGPLHPAVSPGDRELYRTELLVCAQKLGAAT</sequence>
<dbReference type="SMART" id="SM00346">
    <property type="entry name" value="HTH_ICLR"/>
    <property type="match status" value="1"/>
</dbReference>
<dbReference type="InterPro" id="IPR005471">
    <property type="entry name" value="Tscrpt_reg_IclR_N"/>
</dbReference>
<dbReference type="AlphaFoldDB" id="A0A4R6PR80"/>
<evidence type="ECO:0000259" key="3">
    <source>
        <dbReference type="PROSITE" id="PS51077"/>
    </source>
</evidence>
<dbReference type="InterPro" id="IPR036390">
    <property type="entry name" value="WH_DNA-bd_sf"/>
</dbReference>
<dbReference type="Gene3D" id="1.10.10.10">
    <property type="entry name" value="Winged helix-like DNA-binding domain superfamily/Winged helix DNA-binding domain"/>
    <property type="match status" value="1"/>
</dbReference>
<dbReference type="PANTHER" id="PTHR30136">
    <property type="entry name" value="HELIX-TURN-HELIX TRANSCRIPTIONAL REGULATOR, ICLR FAMILY"/>
    <property type="match status" value="1"/>
</dbReference>
<gene>
    <name evidence="4" type="ORF">DFR75_101182</name>
</gene>
<dbReference type="InterPro" id="IPR050707">
    <property type="entry name" value="HTH_MetabolicPath_Reg"/>
</dbReference>
<reference evidence="4 5" key="1">
    <citation type="submission" date="2019-03" db="EMBL/GenBank/DDBJ databases">
        <title>Genomic Encyclopedia of Type Strains, Phase IV (KMG-IV): sequencing the most valuable type-strain genomes for metagenomic binning, comparative biology and taxonomic classification.</title>
        <authorList>
            <person name="Goeker M."/>
        </authorList>
    </citation>
    <scope>NUCLEOTIDE SEQUENCE [LARGE SCALE GENOMIC DNA]</scope>
    <source>
        <strain evidence="4 5">DSM 44496</strain>
    </source>
</reference>
<dbReference type="Proteomes" id="UP000295087">
    <property type="component" value="Unassembled WGS sequence"/>
</dbReference>
<protein>
    <submittedName>
        <fullName evidence="4">DNA-binding IclR family transcriptional regulator</fullName>
    </submittedName>
</protein>
<dbReference type="SUPFAM" id="SSF46785">
    <property type="entry name" value="Winged helix' DNA-binding domain"/>
    <property type="match status" value="1"/>
</dbReference>
<keyword evidence="4" id="KW-0238">DNA-binding</keyword>
<keyword evidence="2" id="KW-0804">Transcription</keyword>
<dbReference type="Pfam" id="PF09339">
    <property type="entry name" value="HTH_IclR"/>
    <property type="match status" value="1"/>
</dbReference>
<dbReference type="InterPro" id="IPR036388">
    <property type="entry name" value="WH-like_DNA-bd_sf"/>
</dbReference>
<evidence type="ECO:0000256" key="2">
    <source>
        <dbReference type="ARBA" id="ARBA00023163"/>
    </source>
</evidence>
<dbReference type="PROSITE" id="PS51077">
    <property type="entry name" value="HTH_ICLR"/>
    <property type="match status" value="1"/>
</dbReference>
<keyword evidence="5" id="KW-1185">Reference proteome</keyword>
<proteinExistence type="predicted"/>
<dbReference type="SUPFAM" id="SSF55781">
    <property type="entry name" value="GAF domain-like"/>
    <property type="match status" value="1"/>
</dbReference>
<dbReference type="GO" id="GO:0003700">
    <property type="term" value="F:DNA-binding transcription factor activity"/>
    <property type="evidence" value="ECO:0007669"/>
    <property type="project" value="TreeGrafter"/>
</dbReference>
<dbReference type="RefSeq" id="WP_166655706.1">
    <property type="nucleotide sequence ID" value="NZ_SNXK01000001.1"/>
</dbReference>
<evidence type="ECO:0000256" key="1">
    <source>
        <dbReference type="ARBA" id="ARBA00023015"/>
    </source>
</evidence>
<organism evidence="4 5">
    <name type="scientific">Nocardia ignorata</name>
    <dbReference type="NCBI Taxonomy" id="145285"/>
    <lineage>
        <taxon>Bacteria</taxon>
        <taxon>Bacillati</taxon>
        <taxon>Actinomycetota</taxon>
        <taxon>Actinomycetes</taxon>
        <taxon>Mycobacteriales</taxon>
        <taxon>Nocardiaceae</taxon>
        <taxon>Nocardia</taxon>
    </lineage>
</organism>
<feature type="domain" description="HTH iclR-type" evidence="3">
    <location>
        <begin position="4"/>
        <end position="64"/>
    </location>
</feature>
<dbReference type="InterPro" id="IPR029016">
    <property type="entry name" value="GAF-like_dom_sf"/>
</dbReference>
<dbReference type="EMBL" id="SNXK01000001">
    <property type="protein sequence ID" value="TDP41084.1"/>
    <property type="molecule type" value="Genomic_DNA"/>
</dbReference>
<dbReference type="GO" id="GO:0003677">
    <property type="term" value="F:DNA binding"/>
    <property type="evidence" value="ECO:0007669"/>
    <property type="project" value="UniProtKB-KW"/>
</dbReference>
<dbReference type="Gene3D" id="3.30.450.40">
    <property type="match status" value="1"/>
</dbReference>
<accession>A0A4R6PR80</accession>
<comment type="caution">
    <text evidence="4">The sequence shown here is derived from an EMBL/GenBank/DDBJ whole genome shotgun (WGS) entry which is preliminary data.</text>
</comment>
<dbReference type="GO" id="GO:0045892">
    <property type="term" value="P:negative regulation of DNA-templated transcription"/>
    <property type="evidence" value="ECO:0007669"/>
    <property type="project" value="TreeGrafter"/>
</dbReference>